<dbReference type="Proteomes" id="UP000004208">
    <property type="component" value="Unassembled WGS sequence"/>
</dbReference>
<dbReference type="Gene3D" id="3.40.50.300">
    <property type="entry name" value="P-loop containing nucleotide triphosphate hydrolases"/>
    <property type="match status" value="1"/>
</dbReference>
<evidence type="ECO:0000259" key="1">
    <source>
        <dbReference type="Pfam" id="PF13175"/>
    </source>
</evidence>
<keyword evidence="3" id="KW-1185">Reference proteome</keyword>
<accession>D7WBY7</accession>
<dbReference type="AlphaFoldDB" id="D7WBY7"/>
<reference evidence="2" key="1">
    <citation type="submission" date="2010-06" db="EMBL/GenBank/DDBJ databases">
        <authorList>
            <person name="Muzny D."/>
            <person name="Qin X."/>
            <person name="Buhay C."/>
            <person name="Dugan-Rocha S."/>
            <person name="Ding Y."/>
            <person name="Chen G."/>
            <person name="Hawes A."/>
            <person name="Holder M."/>
            <person name="Jhangiani S."/>
            <person name="Johnson A."/>
            <person name="Khan Z."/>
            <person name="Li Z."/>
            <person name="Liu W."/>
            <person name="Liu X."/>
            <person name="Perez L."/>
            <person name="Shen H."/>
            <person name="Wang Q."/>
            <person name="Watt J."/>
            <person name="Xi L."/>
            <person name="Xin Y."/>
            <person name="Zhou J."/>
            <person name="Deng J."/>
            <person name="Jiang H."/>
            <person name="Liu Y."/>
            <person name="Qu J."/>
            <person name="Song X.-Z."/>
            <person name="Zhang L."/>
            <person name="Villasana D."/>
            <person name="Johnson A."/>
            <person name="Liu J."/>
            <person name="Liyanage D."/>
            <person name="Lorensuhewa L."/>
            <person name="Robinson T."/>
            <person name="Song A."/>
            <person name="Song B.-B."/>
            <person name="Dinh H."/>
            <person name="Thornton R."/>
            <person name="Coyle M."/>
            <person name="Francisco L."/>
            <person name="Jackson L."/>
            <person name="Javaid M."/>
            <person name="Korchina V."/>
            <person name="Kovar C."/>
            <person name="Mata R."/>
            <person name="Mathew T."/>
            <person name="Ngo R."/>
            <person name="Nguyen L."/>
            <person name="Nguyen N."/>
            <person name="Okwuonu G."/>
            <person name="Ongeri F."/>
            <person name="Pham C."/>
            <person name="Simmons D."/>
            <person name="Wilczek-Boney K."/>
            <person name="Hale W."/>
            <person name="Jakkamsetti A."/>
            <person name="Pham P."/>
            <person name="Ruth R."/>
            <person name="San Lucas F."/>
            <person name="Warren J."/>
            <person name="Zhang J."/>
            <person name="Zhao Z."/>
            <person name="Zhou C."/>
            <person name="Zhu D."/>
            <person name="Lee S."/>
            <person name="Bess C."/>
            <person name="Blankenburg K."/>
            <person name="Forbes L."/>
            <person name="Fu Q."/>
            <person name="Gubbala S."/>
            <person name="Hirani K."/>
            <person name="Jayaseelan J.C."/>
            <person name="Lara F."/>
            <person name="Munidasa M."/>
            <person name="Palculict T."/>
            <person name="Patil S."/>
            <person name="Pu L.-L."/>
            <person name="Saada N."/>
            <person name="Tang L."/>
            <person name="Weissenberger G."/>
            <person name="Zhu Y."/>
            <person name="Hemphill L."/>
            <person name="Shang Y."/>
            <person name="Youmans B."/>
            <person name="Ayvaz T."/>
            <person name="Ross M."/>
            <person name="Santibanez J."/>
            <person name="Aqrawi P."/>
            <person name="Gross S."/>
            <person name="Joshi V."/>
            <person name="Fowler G."/>
            <person name="Nazareth L."/>
            <person name="Reid J."/>
            <person name="Worley K."/>
            <person name="Petrosino J."/>
            <person name="Highlander S."/>
            <person name="Gibbs R."/>
        </authorList>
    </citation>
    <scope>NUCLEOTIDE SEQUENCE [LARGE SCALE GENOMIC DNA]</scope>
    <source>
        <strain evidence="2">ATCC 33030</strain>
    </source>
</reference>
<dbReference type="InterPro" id="IPR027417">
    <property type="entry name" value="P-loop_NTPase"/>
</dbReference>
<evidence type="ECO:0000313" key="2">
    <source>
        <dbReference type="EMBL" id="EFK54616.1"/>
    </source>
</evidence>
<dbReference type="STRING" id="585529.HMPREF0291_10996"/>
<proteinExistence type="predicted"/>
<dbReference type="InterPro" id="IPR041685">
    <property type="entry name" value="AAA_GajA/Old/RecF-like"/>
</dbReference>
<gene>
    <name evidence="2" type="ORF">HMPREF0291_10996</name>
</gene>
<dbReference type="eggNOG" id="COG1106">
    <property type="taxonomic scope" value="Bacteria"/>
</dbReference>
<name>D7WBY7_9CORY</name>
<dbReference type="HOGENOM" id="CLU_2116897_0_0_11"/>
<dbReference type="SUPFAM" id="SSF52540">
    <property type="entry name" value="P-loop containing nucleoside triphosphate hydrolases"/>
    <property type="match status" value="1"/>
</dbReference>
<comment type="caution">
    <text evidence="2">The sequence shown here is derived from an EMBL/GenBank/DDBJ whole genome shotgun (WGS) entry which is preliminary data.</text>
</comment>
<dbReference type="EMBL" id="ACLJ02000002">
    <property type="protein sequence ID" value="EFK54616.1"/>
    <property type="molecule type" value="Genomic_DNA"/>
</dbReference>
<sequence>MMAIRSRHPDLALKESARLKLSRLKVANHRRLEDLEIKIRAHLVLVGANDVGKSSLLRVIDLALGASVAQLYASLSVDDLRDTTESMVVEIELTGFSADDRALFPTGKRRTSPP</sequence>
<organism evidence="2 3">
    <name type="scientific">Corynebacterium genitalium ATCC 33030</name>
    <dbReference type="NCBI Taxonomy" id="585529"/>
    <lineage>
        <taxon>Bacteria</taxon>
        <taxon>Bacillati</taxon>
        <taxon>Actinomycetota</taxon>
        <taxon>Actinomycetes</taxon>
        <taxon>Mycobacteriales</taxon>
        <taxon>Corynebacteriaceae</taxon>
        <taxon>Corynebacterium</taxon>
    </lineage>
</organism>
<feature type="domain" description="Endonuclease GajA/Old nuclease/RecF-like AAA" evidence="1">
    <location>
        <begin position="20"/>
        <end position="86"/>
    </location>
</feature>
<evidence type="ECO:0000313" key="3">
    <source>
        <dbReference type="Proteomes" id="UP000004208"/>
    </source>
</evidence>
<dbReference type="Pfam" id="PF13175">
    <property type="entry name" value="AAA_15"/>
    <property type="match status" value="1"/>
</dbReference>
<protein>
    <recommendedName>
        <fullName evidence="1">Endonuclease GajA/Old nuclease/RecF-like AAA domain-containing protein</fullName>
    </recommendedName>
</protein>